<dbReference type="RefSeq" id="WP_347298832.1">
    <property type="nucleotide sequence ID" value="NZ_JAFREL020000001.1"/>
</dbReference>
<evidence type="ECO:0000256" key="1">
    <source>
        <dbReference type="SAM" id="SignalP"/>
    </source>
</evidence>
<evidence type="ECO:0000313" key="2">
    <source>
        <dbReference type="EMBL" id="MEO1769979.1"/>
    </source>
</evidence>
<feature type="signal peptide" evidence="1">
    <location>
        <begin position="1"/>
        <end position="33"/>
    </location>
</feature>
<dbReference type="EMBL" id="JAFREL020000001">
    <property type="protein sequence ID" value="MEO1769979.1"/>
    <property type="molecule type" value="Genomic_DNA"/>
</dbReference>
<accession>A0ABV0EMX8</accession>
<protein>
    <recommendedName>
        <fullName evidence="4">Alternate signal-mediated exported protein, CPF_0494 family</fullName>
    </recommendedName>
</protein>
<gene>
    <name evidence="2" type="ORF">JZO67_001930</name>
</gene>
<reference evidence="2 3" key="2">
    <citation type="submission" date="2024-02" db="EMBL/GenBank/DDBJ databases">
        <title>The Genome Sequence of Enterococcus sp. DIV0159.</title>
        <authorList>
            <person name="Earl A."/>
            <person name="Manson A."/>
            <person name="Gilmore M."/>
            <person name="Sanders J."/>
            <person name="Shea T."/>
            <person name="Howe W."/>
            <person name="Livny J."/>
            <person name="Cuomo C."/>
            <person name="Neafsey D."/>
            <person name="Birren B."/>
        </authorList>
    </citation>
    <scope>NUCLEOTIDE SEQUENCE [LARGE SCALE GENOMIC DNA]</scope>
    <source>
        <strain evidence="2 3">665A</strain>
    </source>
</reference>
<reference evidence="2 3" key="1">
    <citation type="submission" date="2021-03" db="EMBL/GenBank/DDBJ databases">
        <authorList>
            <person name="Gilmore M.S."/>
            <person name="Schwartzman J."/>
            <person name="Van Tyne D."/>
            <person name="Martin M."/>
            <person name="Earl A.M."/>
            <person name="Manson A.L."/>
            <person name="Straub T."/>
            <person name="Salamzade R."/>
            <person name="Saavedra J."/>
            <person name="Lebreton F."/>
            <person name="Prichula J."/>
            <person name="Schaufler K."/>
            <person name="Gaca A."/>
            <person name="Sgardioli B."/>
            <person name="Wagenaar J."/>
            <person name="Strong T."/>
        </authorList>
    </citation>
    <scope>NUCLEOTIDE SEQUENCE [LARGE SCALE GENOMIC DNA]</scope>
    <source>
        <strain evidence="2 3">665A</strain>
    </source>
</reference>
<name>A0ABV0EMX8_9ENTE</name>
<proteinExistence type="predicted"/>
<comment type="caution">
    <text evidence="2">The sequence shown here is derived from an EMBL/GenBank/DDBJ whole genome shotgun (WGS) entry which is preliminary data.</text>
</comment>
<keyword evidence="1" id="KW-0732">Signal</keyword>
<keyword evidence="3" id="KW-1185">Reference proteome</keyword>
<evidence type="ECO:0008006" key="4">
    <source>
        <dbReference type="Google" id="ProtNLM"/>
    </source>
</evidence>
<feature type="chain" id="PRO_5045846071" description="Alternate signal-mediated exported protein, CPF_0494 family" evidence="1">
    <location>
        <begin position="34"/>
        <end position="213"/>
    </location>
</feature>
<organism evidence="2 3">
    <name type="scientific">Candidatus Enterococcus ferrettii</name>
    <dbReference type="NCBI Taxonomy" id="2815324"/>
    <lineage>
        <taxon>Bacteria</taxon>
        <taxon>Bacillati</taxon>
        <taxon>Bacillota</taxon>
        <taxon>Bacilli</taxon>
        <taxon>Lactobacillales</taxon>
        <taxon>Enterococcaceae</taxon>
        <taxon>Enterococcus</taxon>
    </lineage>
</organism>
<dbReference type="Proteomes" id="UP000664357">
    <property type="component" value="Unassembled WGS sequence"/>
</dbReference>
<evidence type="ECO:0000313" key="3">
    <source>
        <dbReference type="Proteomes" id="UP000664357"/>
    </source>
</evidence>
<sequence length="213" mass="24117">MKQQKRNNRRKLYVVFALSGLLLLLGGSYLVYAAMTATDREENDFRVGQVETAIEEDFEIRTELPLDFSVKKEVSIKNSGTINQFIRVMVSPQVQAAIAGDAQNKQVLPLKIGTDLILEEMTAADWLDGEDGYYYYIKEAVEPKKATSKLFKKVKLSDQLRDRYHDAELIITIKAEAVNCAEFAYRDAWWQGNTPTSGPLKDADDVLKTKVDN</sequence>